<keyword evidence="6" id="KW-1133">Transmembrane helix</keyword>
<evidence type="ECO:0000256" key="7">
    <source>
        <dbReference type="ARBA" id="ARBA00023136"/>
    </source>
</evidence>
<dbReference type="EMBL" id="CAJQZP010000610">
    <property type="protein sequence ID" value="CAG4971618.1"/>
    <property type="molecule type" value="Genomic_DNA"/>
</dbReference>
<keyword evidence="10" id="KW-0732">Signal</keyword>
<keyword evidence="5" id="KW-0552">Olfaction</keyword>
<gene>
    <name evidence="11" type="ORF">PAPOLLO_LOCUS8456</name>
</gene>
<dbReference type="GO" id="GO:0007165">
    <property type="term" value="P:signal transduction"/>
    <property type="evidence" value="ECO:0007669"/>
    <property type="project" value="UniProtKB-KW"/>
</dbReference>
<dbReference type="GO" id="GO:0005886">
    <property type="term" value="C:plasma membrane"/>
    <property type="evidence" value="ECO:0007669"/>
    <property type="project" value="UniProtKB-SubCell"/>
</dbReference>
<dbReference type="PANTHER" id="PTHR21137:SF35">
    <property type="entry name" value="ODORANT RECEPTOR 19A-RELATED"/>
    <property type="match status" value="1"/>
</dbReference>
<feature type="chain" id="PRO_5035906225" evidence="10">
    <location>
        <begin position="21"/>
        <end position="570"/>
    </location>
</feature>
<dbReference type="GO" id="GO:0004984">
    <property type="term" value="F:olfactory receptor activity"/>
    <property type="evidence" value="ECO:0007669"/>
    <property type="project" value="InterPro"/>
</dbReference>
<dbReference type="AlphaFoldDB" id="A0A8S3WQ43"/>
<keyword evidence="3" id="KW-0716">Sensory transduction</keyword>
<dbReference type="OrthoDB" id="2194416at2759"/>
<evidence type="ECO:0000256" key="2">
    <source>
        <dbReference type="ARBA" id="ARBA00022475"/>
    </source>
</evidence>
<evidence type="ECO:0000256" key="9">
    <source>
        <dbReference type="ARBA" id="ARBA00023224"/>
    </source>
</evidence>
<evidence type="ECO:0000256" key="10">
    <source>
        <dbReference type="SAM" id="SignalP"/>
    </source>
</evidence>
<dbReference type="GO" id="GO:0005549">
    <property type="term" value="F:odorant binding"/>
    <property type="evidence" value="ECO:0007669"/>
    <property type="project" value="InterPro"/>
</dbReference>
<dbReference type="InterPro" id="IPR004117">
    <property type="entry name" value="7tm6_olfct_rcpt"/>
</dbReference>
<evidence type="ECO:0000256" key="3">
    <source>
        <dbReference type="ARBA" id="ARBA00022606"/>
    </source>
</evidence>
<dbReference type="PANTHER" id="PTHR21137">
    <property type="entry name" value="ODORANT RECEPTOR"/>
    <property type="match status" value="1"/>
</dbReference>
<evidence type="ECO:0000256" key="4">
    <source>
        <dbReference type="ARBA" id="ARBA00022692"/>
    </source>
</evidence>
<sequence>MLFKILYLLAVVAAFIEVDGSRLIRSPGGAGWQRGSSGFGSGSAISNARSLDSFGTDGRSAGWGDLFASNARNFRSNGEWQTSARSDDFTSGWDNWNYEQPAHVDAAENTPVVADSNDDGTFAQELEIEQMRSTLEEAIMETRGTPLENRPRLPRIALSKRNRAVVRALNPMLVTYLEASRDLCETDSILFGAALAVCRIIGAKLSTAGRTTGQSSAIPAWRTRIEERIAKARALIGRLICFRSGNTRPRIVRTVRMAFAGTNVSLSQPDIMQNRTERIDDLKQRIAAWGKRIRRYTERSTRFNQNRLFQSDQKRLYKSLEQPMVSGTGPVPNQADTVAFWRSLWSEPVNHNEGPWTEVVASQCAGITPMDPVTIMPDDVAEAVRRATKWKSPGLDGLHHYWLKGFVTTDDEQRYRCKGSIDTNLPAQCDKFGLVKQLNKLTKNILGIYFYLATITLCSVAVQLQSDLSTTQLMSLLQYMMGTLTQLFLFCNYGDAVLNESAVGMGRSPQGSAWWCLSPRVRKELLLLGIGMSRSYELYAGPFFSLNLPSFIQIVRTAYSFYAVLRQKSG</sequence>
<accession>A0A8S3WQ43</accession>
<evidence type="ECO:0000256" key="1">
    <source>
        <dbReference type="ARBA" id="ARBA00004651"/>
    </source>
</evidence>
<reference evidence="11" key="1">
    <citation type="submission" date="2021-04" db="EMBL/GenBank/DDBJ databases">
        <authorList>
            <person name="Tunstrom K."/>
        </authorList>
    </citation>
    <scope>NUCLEOTIDE SEQUENCE</scope>
</reference>
<evidence type="ECO:0000256" key="6">
    <source>
        <dbReference type="ARBA" id="ARBA00022989"/>
    </source>
</evidence>
<comment type="subcellular location">
    <subcellularLocation>
        <location evidence="1">Cell membrane</location>
        <topology evidence="1">Multi-pass membrane protein</topology>
    </subcellularLocation>
</comment>
<keyword evidence="4" id="KW-0812">Transmembrane</keyword>
<dbReference type="Proteomes" id="UP000691718">
    <property type="component" value="Unassembled WGS sequence"/>
</dbReference>
<evidence type="ECO:0000256" key="8">
    <source>
        <dbReference type="ARBA" id="ARBA00023170"/>
    </source>
</evidence>
<keyword evidence="8" id="KW-0675">Receptor</keyword>
<keyword evidence="12" id="KW-1185">Reference proteome</keyword>
<evidence type="ECO:0000256" key="5">
    <source>
        <dbReference type="ARBA" id="ARBA00022725"/>
    </source>
</evidence>
<keyword evidence="2" id="KW-1003">Cell membrane</keyword>
<dbReference type="Pfam" id="PF02949">
    <property type="entry name" value="7tm_6"/>
    <property type="match status" value="1"/>
</dbReference>
<keyword evidence="7" id="KW-0472">Membrane</keyword>
<name>A0A8S3WQ43_PARAO</name>
<organism evidence="11 12">
    <name type="scientific">Parnassius apollo</name>
    <name type="common">Apollo butterfly</name>
    <name type="synonym">Papilio apollo</name>
    <dbReference type="NCBI Taxonomy" id="110799"/>
    <lineage>
        <taxon>Eukaryota</taxon>
        <taxon>Metazoa</taxon>
        <taxon>Ecdysozoa</taxon>
        <taxon>Arthropoda</taxon>
        <taxon>Hexapoda</taxon>
        <taxon>Insecta</taxon>
        <taxon>Pterygota</taxon>
        <taxon>Neoptera</taxon>
        <taxon>Endopterygota</taxon>
        <taxon>Lepidoptera</taxon>
        <taxon>Glossata</taxon>
        <taxon>Ditrysia</taxon>
        <taxon>Papilionoidea</taxon>
        <taxon>Papilionidae</taxon>
        <taxon>Parnassiinae</taxon>
        <taxon>Parnassini</taxon>
        <taxon>Parnassius</taxon>
        <taxon>Parnassius</taxon>
    </lineage>
</organism>
<feature type="signal peptide" evidence="10">
    <location>
        <begin position="1"/>
        <end position="20"/>
    </location>
</feature>
<evidence type="ECO:0000313" key="12">
    <source>
        <dbReference type="Proteomes" id="UP000691718"/>
    </source>
</evidence>
<protein>
    <submittedName>
        <fullName evidence="11">(apollo) hypothetical protein</fullName>
    </submittedName>
</protein>
<proteinExistence type="predicted"/>
<evidence type="ECO:0000313" key="11">
    <source>
        <dbReference type="EMBL" id="CAG4971618.1"/>
    </source>
</evidence>
<comment type="caution">
    <text evidence="11">The sequence shown here is derived from an EMBL/GenBank/DDBJ whole genome shotgun (WGS) entry which is preliminary data.</text>
</comment>
<keyword evidence="9" id="KW-0807">Transducer</keyword>